<dbReference type="SUPFAM" id="SSF102114">
    <property type="entry name" value="Radical SAM enzymes"/>
    <property type="match status" value="1"/>
</dbReference>
<evidence type="ECO:0000256" key="3">
    <source>
        <dbReference type="ARBA" id="ARBA00022723"/>
    </source>
</evidence>
<dbReference type="NCBIfam" id="TIGR03916">
    <property type="entry name" value="rSAM_link_UDG"/>
    <property type="match status" value="1"/>
</dbReference>
<evidence type="ECO:0008006" key="8">
    <source>
        <dbReference type="Google" id="ProtNLM"/>
    </source>
</evidence>
<dbReference type="Gene3D" id="1.10.150.320">
    <property type="entry name" value="Photosystem II 12 kDa extrinsic protein"/>
    <property type="match status" value="1"/>
</dbReference>
<evidence type="ECO:0000256" key="2">
    <source>
        <dbReference type="ARBA" id="ARBA00022691"/>
    </source>
</evidence>
<dbReference type="CDD" id="cd01335">
    <property type="entry name" value="Radical_SAM"/>
    <property type="match status" value="1"/>
</dbReference>
<proteinExistence type="predicted"/>
<dbReference type="PANTHER" id="PTHR21180">
    <property type="entry name" value="ENDONUCLEASE/EXONUCLEASE/PHOSPHATASE FAMILY DOMAIN-CONTAINING PROTEIN 1"/>
    <property type="match status" value="1"/>
</dbReference>
<dbReference type="SFLD" id="SFLDG01102">
    <property type="entry name" value="Uncharacterised_Radical_SAM_Su"/>
    <property type="match status" value="1"/>
</dbReference>
<name>A0ABQ4RW75_9HYPH</name>
<dbReference type="Gene3D" id="3.20.20.70">
    <property type="entry name" value="Aldolase class I"/>
    <property type="match status" value="1"/>
</dbReference>
<dbReference type="InterPro" id="IPR010994">
    <property type="entry name" value="RuvA_2-like"/>
</dbReference>
<accession>A0ABQ4RW75</accession>
<dbReference type="SUPFAM" id="SSF47781">
    <property type="entry name" value="RuvA domain 2-like"/>
    <property type="match status" value="1"/>
</dbReference>
<evidence type="ECO:0000256" key="4">
    <source>
        <dbReference type="ARBA" id="ARBA00023004"/>
    </source>
</evidence>
<protein>
    <recommendedName>
        <fullName evidence="8">Radical SAM protein</fullName>
    </recommendedName>
</protein>
<keyword evidence="7" id="KW-1185">Reference proteome</keyword>
<dbReference type="PANTHER" id="PTHR21180:SF9">
    <property type="entry name" value="TYPE II SECRETION SYSTEM PROTEIN K"/>
    <property type="match status" value="1"/>
</dbReference>
<comment type="caution">
    <text evidence="6">The sequence shown here is derived from an EMBL/GenBank/DDBJ whole genome shotgun (WGS) entry which is preliminary data.</text>
</comment>
<organism evidence="6 7">
    <name type="scientific">Methylobacterium iners</name>
    <dbReference type="NCBI Taxonomy" id="418707"/>
    <lineage>
        <taxon>Bacteria</taxon>
        <taxon>Pseudomonadati</taxon>
        <taxon>Pseudomonadota</taxon>
        <taxon>Alphaproteobacteria</taxon>
        <taxon>Hyphomicrobiales</taxon>
        <taxon>Methylobacteriaceae</taxon>
        <taxon>Methylobacterium</taxon>
    </lineage>
</organism>
<dbReference type="SFLD" id="SFLDS00029">
    <property type="entry name" value="Radical_SAM"/>
    <property type="match status" value="1"/>
</dbReference>
<dbReference type="InterPro" id="IPR023874">
    <property type="entry name" value="DNA_rSAM_put"/>
</dbReference>
<gene>
    <name evidence="6" type="ORF">OCOJLMKI_1050</name>
</gene>
<keyword evidence="5" id="KW-0411">Iron-sulfur</keyword>
<comment type="cofactor">
    <cofactor evidence="1">
        <name>[4Fe-4S] cluster</name>
        <dbReference type="ChEBI" id="CHEBI:49883"/>
    </cofactor>
</comment>
<dbReference type="Proteomes" id="UP001055125">
    <property type="component" value="Unassembled WGS sequence"/>
</dbReference>
<dbReference type="InterPro" id="IPR058240">
    <property type="entry name" value="rSAM_sf"/>
</dbReference>
<keyword evidence="3" id="KW-0479">Metal-binding</keyword>
<keyword evidence="2" id="KW-0949">S-adenosyl-L-methionine</keyword>
<evidence type="ECO:0000256" key="1">
    <source>
        <dbReference type="ARBA" id="ARBA00001966"/>
    </source>
</evidence>
<evidence type="ECO:0000313" key="6">
    <source>
        <dbReference type="EMBL" id="GJD93852.1"/>
    </source>
</evidence>
<keyword evidence="4" id="KW-0408">Iron</keyword>
<reference evidence="6" key="1">
    <citation type="journal article" date="2021" name="Front. Microbiol.">
        <title>Comprehensive Comparative Genomics and Phenotyping of Methylobacterium Species.</title>
        <authorList>
            <person name="Alessa O."/>
            <person name="Ogura Y."/>
            <person name="Fujitani Y."/>
            <person name="Takami H."/>
            <person name="Hayashi T."/>
            <person name="Sahin N."/>
            <person name="Tani A."/>
        </authorList>
    </citation>
    <scope>NUCLEOTIDE SEQUENCE</scope>
    <source>
        <strain evidence="6">DSM 19015</strain>
    </source>
</reference>
<sequence>MDESLAKKLRILADAAKYDASCSSSGAPKRKAGAGELGSTTGVGICHAYTPDGRCISLLKILLTNYCLFDCAYCINRRSSNVRRAKFSVDEVVTLTVEFYKRNYIEGLFLSSGIIKSPDHTMELLTRVAKDLRRKHGFRGYIHLKSIPEASPWLIEEAGLYADRLSINLELPTEASLERLAPEKDGAAIQGAMAQIGERIHEAKAERRRFSPAGQSTQVIVGADATTDEALIRKSAHLYGSYNLKRVYYSAFSPIPEGSTILPLKSPPLQREHRLYQGDWLIRYYEFSADDVADATDGGMFALDIDPKLAWALKNRDRFPVDVNRAEREALLRVPGLGARAVDKIVKARRHTRLRLDDVARLTSGLKRARPFLIAEDYRPTGLTDCLDLRSRLAEPAQQMSLF</sequence>
<dbReference type="InterPro" id="IPR007197">
    <property type="entry name" value="rSAM"/>
</dbReference>
<dbReference type="RefSeq" id="WP_238243043.1">
    <property type="nucleotide sequence ID" value="NZ_BPQP01000016.1"/>
</dbReference>
<dbReference type="EMBL" id="BPQP01000016">
    <property type="protein sequence ID" value="GJD93852.1"/>
    <property type="molecule type" value="Genomic_DNA"/>
</dbReference>
<evidence type="ECO:0000256" key="5">
    <source>
        <dbReference type="ARBA" id="ARBA00023014"/>
    </source>
</evidence>
<reference evidence="6" key="2">
    <citation type="submission" date="2021-08" db="EMBL/GenBank/DDBJ databases">
        <authorList>
            <person name="Tani A."/>
            <person name="Ola A."/>
            <person name="Ogura Y."/>
            <person name="Katsura K."/>
            <person name="Hayashi T."/>
        </authorList>
    </citation>
    <scope>NUCLEOTIDE SEQUENCE</scope>
    <source>
        <strain evidence="6">DSM 19015</strain>
    </source>
</reference>
<evidence type="ECO:0000313" key="7">
    <source>
        <dbReference type="Proteomes" id="UP001055125"/>
    </source>
</evidence>
<dbReference type="InterPro" id="IPR013785">
    <property type="entry name" value="Aldolase_TIM"/>
</dbReference>
<dbReference type="InterPro" id="IPR051675">
    <property type="entry name" value="Endo/Exo/Phosphatase_dom_1"/>
</dbReference>